<gene>
    <name evidence="6" type="ORF">M427DRAFT_160572</name>
</gene>
<keyword evidence="7" id="KW-1185">Reference proteome</keyword>
<evidence type="ECO:0000256" key="4">
    <source>
        <dbReference type="ARBA" id="ARBA00023288"/>
    </source>
</evidence>
<dbReference type="InterPro" id="IPR009828">
    <property type="entry name" value="CYRIA/CYRIB_Rac1-bd"/>
</dbReference>
<sequence length="323" mass="35754">MGALLSVLLSKGDDTGVNFNDLQIDFENAKPTPAEQANYDEVNDVLREAPQILALLQRYEGNSDLIRKAISNPGPATENEAWKSLLPAVTKLRDFYEFSGKIEGSLPKVLGLLCAGDVEDNLRHHQATARQLVDILHFATRFDDIKMSKPAIQNDFSYYRRSLSKMKMNQSPTQPLPVTDELASRMSLFYAHSGPMLKTITDCTTHFVTVNQSATPNLSQLVSSCLGIMSLVSYNAVAKDRVSSPEMVAYCLRVCIGCSVLYDHIDKDGAFAKVGLINIRAQIKLIQERAGDERENLLNALRYTTKHLGDDSTPKSVKLMLGV</sequence>
<evidence type="ECO:0000256" key="3">
    <source>
        <dbReference type="ARBA" id="ARBA00023136"/>
    </source>
</evidence>
<evidence type="ECO:0000313" key="6">
    <source>
        <dbReference type="EMBL" id="KXS09499.1"/>
    </source>
</evidence>
<proteinExistence type="inferred from homology"/>
<name>A0A138ZYC4_GONPJ</name>
<comment type="subcellular location">
    <subcellularLocation>
        <location evidence="1">Membrane</location>
        <topology evidence="1">Lipid-anchor</topology>
    </subcellularLocation>
</comment>
<dbReference type="GO" id="GO:0031267">
    <property type="term" value="F:small GTPase binding"/>
    <property type="evidence" value="ECO:0007669"/>
    <property type="project" value="InterPro"/>
</dbReference>
<evidence type="ECO:0000313" key="7">
    <source>
        <dbReference type="Proteomes" id="UP000070544"/>
    </source>
</evidence>
<feature type="domain" description="CYRIA/CYRIB Rac1 binding" evidence="5">
    <location>
        <begin position="22"/>
        <end position="318"/>
    </location>
</feature>
<dbReference type="GO" id="GO:0016020">
    <property type="term" value="C:membrane"/>
    <property type="evidence" value="ECO:0007669"/>
    <property type="project" value="UniProtKB-SubCell"/>
</dbReference>
<dbReference type="Pfam" id="PF07159">
    <property type="entry name" value="CYRIA-B_Rac1-bd"/>
    <property type="match status" value="1"/>
</dbReference>
<keyword evidence="3" id="KW-0472">Membrane</keyword>
<dbReference type="OMA" id="EYRSRFN"/>
<dbReference type="EMBL" id="KQ965861">
    <property type="protein sequence ID" value="KXS09499.1"/>
    <property type="molecule type" value="Genomic_DNA"/>
</dbReference>
<dbReference type="OrthoDB" id="60973at2759"/>
<evidence type="ECO:0000256" key="2">
    <source>
        <dbReference type="ARBA" id="ARBA00005778"/>
    </source>
</evidence>
<dbReference type="AlphaFoldDB" id="A0A138ZYC4"/>
<reference evidence="6 7" key="1">
    <citation type="journal article" date="2015" name="Genome Biol. Evol.">
        <title>Phylogenomic analyses indicate that early fungi evolved digesting cell walls of algal ancestors of land plants.</title>
        <authorList>
            <person name="Chang Y."/>
            <person name="Wang S."/>
            <person name="Sekimoto S."/>
            <person name="Aerts A.L."/>
            <person name="Choi C."/>
            <person name="Clum A."/>
            <person name="LaButti K.M."/>
            <person name="Lindquist E.A."/>
            <person name="Yee Ngan C."/>
            <person name="Ohm R.A."/>
            <person name="Salamov A.A."/>
            <person name="Grigoriev I.V."/>
            <person name="Spatafora J.W."/>
            <person name="Berbee M.L."/>
        </authorList>
    </citation>
    <scope>NUCLEOTIDE SEQUENCE [LARGE SCALE GENOMIC DNA]</scope>
    <source>
        <strain evidence="6 7">JEL478</strain>
    </source>
</reference>
<dbReference type="GO" id="GO:0030833">
    <property type="term" value="P:regulation of actin filament polymerization"/>
    <property type="evidence" value="ECO:0007669"/>
    <property type="project" value="InterPro"/>
</dbReference>
<comment type="similarity">
    <text evidence="2">Belongs to the CYRI family.</text>
</comment>
<dbReference type="InterPro" id="IPR039789">
    <property type="entry name" value="CYRI"/>
</dbReference>
<accession>A0A138ZYC4</accession>
<organism evidence="6 7">
    <name type="scientific">Gonapodya prolifera (strain JEL478)</name>
    <name type="common">Monoblepharis prolifera</name>
    <dbReference type="NCBI Taxonomy" id="1344416"/>
    <lineage>
        <taxon>Eukaryota</taxon>
        <taxon>Fungi</taxon>
        <taxon>Fungi incertae sedis</taxon>
        <taxon>Chytridiomycota</taxon>
        <taxon>Chytridiomycota incertae sedis</taxon>
        <taxon>Monoblepharidomycetes</taxon>
        <taxon>Monoblepharidales</taxon>
        <taxon>Gonapodyaceae</taxon>
        <taxon>Gonapodya</taxon>
    </lineage>
</organism>
<protein>
    <submittedName>
        <fullName evidence="6">DUF1394-domain-containing protein</fullName>
    </submittedName>
</protein>
<evidence type="ECO:0000256" key="1">
    <source>
        <dbReference type="ARBA" id="ARBA00004635"/>
    </source>
</evidence>
<evidence type="ECO:0000259" key="5">
    <source>
        <dbReference type="Pfam" id="PF07159"/>
    </source>
</evidence>
<dbReference type="Proteomes" id="UP000070544">
    <property type="component" value="Unassembled WGS sequence"/>
</dbReference>
<dbReference type="PANTHER" id="PTHR12422">
    <property type="entry name" value="GH09096P"/>
    <property type="match status" value="1"/>
</dbReference>
<keyword evidence="4" id="KW-0449">Lipoprotein</keyword>